<evidence type="ECO:0000256" key="5">
    <source>
        <dbReference type="ARBA" id="ARBA00012485"/>
    </source>
</evidence>
<dbReference type="SUPFAM" id="SSF56204">
    <property type="entry name" value="Hect, E3 ligase catalytic domain"/>
    <property type="match status" value="1"/>
</dbReference>
<keyword evidence="15" id="KW-1185">Reference proteome</keyword>
<dbReference type="InterPro" id="IPR000569">
    <property type="entry name" value="HECT_dom"/>
</dbReference>
<dbReference type="GO" id="GO:0005634">
    <property type="term" value="C:nucleus"/>
    <property type="evidence" value="ECO:0007669"/>
    <property type="project" value="TreeGrafter"/>
</dbReference>
<evidence type="ECO:0000256" key="3">
    <source>
        <dbReference type="ARBA" id="ARBA00004496"/>
    </source>
</evidence>
<evidence type="ECO:0000256" key="8">
    <source>
        <dbReference type="ARBA" id="ARBA00022737"/>
    </source>
</evidence>
<evidence type="ECO:0000256" key="7">
    <source>
        <dbReference type="ARBA" id="ARBA00022679"/>
    </source>
</evidence>
<evidence type="ECO:0000259" key="13">
    <source>
        <dbReference type="PROSITE" id="PS50237"/>
    </source>
</evidence>
<keyword evidence="11" id="KW-0472">Membrane</keyword>
<accession>A0A6S7HX44</accession>
<keyword evidence="10" id="KW-0040">ANK repeat</keyword>
<dbReference type="Gene3D" id="3.30.2410.10">
    <property type="entry name" value="Hect, E3 ligase catalytic domain"/>
    <property type="match status" value="1"/>
</dbReference>
<evidence type="ECO:0000256" key="11">
    <source>
        <dbReference type="ARBA" id="ARBA00023136"/>
    </source>
</evidence>
<proteinExistence type="predicted"/>
<evidence type="ECO:0000256" key="2">
    <source>
        <dbReference type="ARBA" id="ARBA00004308"/>
    </source>
</evidence>
<comment type="subcellular location">
    <subcellularLocation>
        <location evidence="3">Cytoplasm</location>
    </subcellularLocation>
    <subcellularLocation>
        <location evidence="2">Endomembrane system</location>
    </subcellularLocation>
</comment>
<protein>
    <recommendedName>
        <fullName evidence="5">HECT-type E3 ubiquitin transferase</fullName>
        <ecNumber evidence="5">2.3.2.26</ecNumber>
    </recommendedName>
</protein>
<dbReference type="PANTHER" id="PTHR11254">
    <property type="entry name" value="HECT DOMAIN UBIQUITIN-PROTEIN LIGASE"/>
    <property type="match status" value="1"/>
</dbReference>
<dbReference type="GO" id="GO:0000209">
    <property type="term" value="P:protein polyubiquitination"/>
    <property type="evidence" value="ECO:0007669"/>
    <property type="project" value="TreeGrafter"/>
</dbReference>
<dbReference type="GO" id="GO:0061025">
    <property type="term" value="P:membrane fusion"/>
    <property type="evidence" value="ECO:0007669"/>
    <property type="project" value="TreeGrafter"/>
</dbReference>
<keyword evidence="7" id="KW-0808">Transferase</keyword>
<dbReference type="GO" id="GO:0006511">
    <property type="term" value="P:ubiquitin-dependent protein catabolic process"/>
    <property type="evidence" value="ECO:0007669"/>
    <property type="project" value="TreeGrafter"/>
</dbReference>
<feature type="compositionally biased region" description="Low complexity" evidence="12">
    <location>
        <begin position="26"/>
        <end position="50"/>
    </location>
</feature>
<feature type="region of interest" description="Disordered" evidence="12">
    <location>
        <begin position="26"/>
        <end position="53"/>
    </location>
</feature>
<keyword evidence="8" id="KW-0677">Repeat</keyword>
<feature type="domain" description="HECT" evidence="13">
    <location>
        <begin position="402"/>
        <end position="717"/>
    </location>
</feature>
<evidence type="ECO:0000313" key="14">
    <source>
        <dbReference type="EMBL" id="CAB4010875.1"/>
    </source>
</evidence>
<evidence type="ECO:0000256" key="1">
    <source>
        <dbReference type="ARBA" id="ARBA00000885"/>
    </source>
</evidence>
<comment type="catalytic activity">
    <reaction evidence="1">
        <text>S-ubiquitinyl-[E2 ubiquitin-conjugating enzyme]-L-cysteine + [acceptor protein]-L-lysine = [E2 ubiquitin-conjugating enzyme]-L-cysteine + N(6)-ubiquitinyl-[acceptor protein]-L-lysine.</text>
        <dbReference type="EC" id="2.3.2.26"/>
    </reaction>
</comment>
<dbReference type="PROSITE" id="PS50237">
    <property type="entry name" value="HECT"/>
    <property type="match status" value="1"/>
</dbReference>
<evidence type="ECO:0000313" key="15">
    <source>
        <dbReference type="Proteomes" id="UP001152795"/>
    </source>
</evidence>
<dbReference type="OrthoDB" id="5948939at2759"/>
<comment type="pathway">
    <text evidence="4">Protein modification; protein ubiquitination.</text>
</comment>
<dbReference type="InterPro" id="IPR050409">
    <property type="entry name" value="E3_ubiq-protein_ligase"/>
</dbReference>
<dbReference type="GO" id="GO:0000139">
    <property type="term" value="C:Golgi membrane"/>
    <property type="evidence" value="ECO:0007669"/>
    <property type="project" value="TreeGrafter"/>
</dbReference>
<sequence>MAENPVNHVVSVLKEAIEHIQNQIPSAGSAANTTGPTANTTSASTPSQSQQETFNQAVQRDFSKAFPSLGGGGQRLPLHNPRPAKRQKVVFIQPKKSWTHDFCLLAETNQSRTTSPTRLSAIKEAGLGKKRIVFPDKNAGFAKLKSVLETEYPKLKSQDGAFELMRAQGGGYSRPLCLIPIPSDGYSVPYLKEMVGASTTIYIRPMKESLSAEKAPVSLSPDSPLTECTTCNKQVPIFALRQHSKDCGAIDINSDTEEIEDILNQDDGEVMIEDTANLNSPRTSEDKIAAVNTPSTSEVKIVSDSDIPGTSKQCWLSQLEIAFPNAEKKDLEDIASIAITIDDAACLLLDKQTADKEENISLEDLIESFVEKNELSGDECILVDRETLWMDVVKFYKRSLTKPDILRKELCVSFKNEEGLDGGAMKIEFFSLALNEVKSRLFEGAEPNMVPIKDATKGMLFQLAGVIVSHALFQRSSIGFPFLAPHIYSYIVGEEEDETISKITKEHIPLDSSTALLHEFINCLETCKNDDDIHQLLEENSKCEAFWQIINSSRWPKEKVINMSSKDFLLQHLVSHEFLVSRKNEIQEFSEGLKSLSLLKLLQKNKEICTILFTAGEFQPLTADGIMEMIIAVETHSFSERQAYEWLKSYINEDEDEEFPGDSRQRALLQFWTGWTVVPFGGLAKRLKVAFLADDDTKSLPTTSSCTAVLRIPTVHSSKKGFFEAMNIALKFGRVGFPNP</sequence>
<name>A0A6S7HX44_PARCT</name>
<organism evidence="14 15">
    <name type="scientific">Paramuricea clavata</name>
    <name type="common">Red gorgonian</name>
    <name type="synonym">Violescent sea-whip</name>
    <dbReference type="NCBI Taxonomy" id="317549"/>
    <lineage>
        <taxon>Eukaryota</taxon>
        <taxon>Metazoa</taxon>
        <taxon>Cnidaria</taxon>
        <taxon>Anthozoa</taxon>
        <taxon>Octocorallia</taxon>
        <taxon>Malacalcyonacea</taxon>
        <taxon>Plexauridae</taxon>
        <taxon>Paramuricea</taxon>
    </lineage>
</organism>
<dbReference type="PANTHER" id="PTHR11254:SF363">
    <property type="entry name" value="E3 UBIQUITIN-PROTEIN LIGASE HACE1"/>
    <property type="match status" value="1"/>
</dbReference>
<gene>
    <name evidence="14" type="ORF">PACLA_8A051908</name>
</gene>
<dbReference type="Gene3D" id="3.90.1750.10">
    <property type="entry name" value="Hect, E3 ligase catalytic domains"/>
    <property type="match status" value="1"/>
</dbReference>
<dbReference type="InterPro" id="IPR035983">
    <property type="entry name" value="Hect_E3_ubiquitin_ligase"/>
</dbReference>
<dbReference type="EMBL" id="CACRXK020006940">
    <property type="protein sequence ID" value="CAB4010875.1"/>
    <property type="molecule type" value="Genomic_DNA"/>
</dbReference>
<dbReference type="EC" id="2.3.2.26" evidence="5"/>
<evidence type="ECO:0000256" key="6">
    <source>
        <dbReference type="ARBA" id="ARBA00022490"/>
    </source>
</evidence>
<dbReference type="GO" id="GO:0007030">
    <property type="term" value="P:Golgi organization"/>
    <property type="evidence" value="ECO:0007669"/>
    <property type="project" value="TreeGrafter"/>
</dbReference>
<comment type="caution">
    <text evidence="14">The sequence shown here is derived from an EMBL/GenBank/DDBJ whole genome shotgun (WGS) entry which is preliminary data.</text>
</comment>
<dbReference type="AlphaFoldDB" id="A0A6S7HX44"/>
<dbReference type="Proteomes" id="UP001152795">
    <property type="component" value="Unassembled WGS sequence"/>
</dbReference>
<keyword evidence="9" id="KW-0833">Ubl conjugation pathway</keyword>
<dbReference type="SMART" id="SM00119">
    <property type="entry name" value="HECTc"/>
    <property type="match status" value="1"/>
</dbReference>
<keyword evidence="6" id="KW-0963">Cytoplasm</keyword>
<evidence type="ECO:0000256" key="9">
    <source>
        <dbReference type="ARBA" id="ARBA00022786"/>
    </source>
</evidence>
<reference evidence="14" key="1">
    <citation type="submission" date="2020-04" db="EMBL/GenBank/DDBJ databases">
        <authorList>
            <person name="Alioto T."/>
            <person name="Alioto T."/>
            <person name="Gomez Garrido J."/>
        </authorList>
    </citation>
    <scope>NUCLEOTIDE SEQUENCE</scope>
    <source>
        <strain evidence="14">A484AB</strain>
    </source>
</reference>
<dbReference type="GO" id="GO:0061630">
    <property type="term" value="F:ubiquitin protein ligase activity"/>
    <property type="evidence" value="ECO:0007669"/>
    <property type="project" value="UniProtKB-EC"/>
</dbReference>
<evidence type="ECO:0000256" key="10">
    <source>
        <dbReference type="ARBA" id="ARBA00023043"/>
    </source>
</evidence>
<evidence type="ECO:0000256" key="4">
    <source>
        <dbReference type="ARBA" id="ARBA00004906"/>
    </source>
</evidence>
<evidence type="ECO:0000256" key="12">
    <source>
        <dbReference type="SAM" id="MobiDB-lite"/>
    </source>
</evidence>
<dbReference type="Pfam" id="PF00632">
    <property type="entry name" value="HECT"/>
    <property type="match status" value="1"/>
</dbReference>